<evidence type="ECO:0000256" key="1">
    <source>
        <dbReference type="ARBA" id="ARBA00011073"/>
    </source>
</evidence>
<evidence type="ECO:0000256" key="4">
    <source>
        <dbReference type="ARBA" id="ARBA00022825"/>
    </source>
</evidence>
<dbReference type="InterPro" id="IPR022398">
    <property type="entry name" value="Peptidase_S8_His-AS"/>
</dbReference>
<dbReference type="PROSITE" id="PS00137">
    <property type="entry name" value="SUBTILASE_HIS"/>
    <property type="match status" value="1"/>
</dbReference>
<reference evidence="10" key="1">
    <citation type="submission" date="2022-06" db="EMBL/GenBank/DDBJ databases">
        <title>Ornithinimicrobium HY1793.</title>
        <authorList>
            <person name="Huang Y."/>
        </authorList>
    </citation>
    <scope>NUCLEOTIDE SEQUENCE</scope>
    <source>
        <strain evidence="10">HY1793</strain>
    </source>
</reference>
<feature type="region of interest" description="Disordered" evidence="7">
    <location>
        <begin position="267"/>
        <end position="305"/>
    </location>
</feature>
<dbReference type="InterPro" id="IPR023827">
    <property type="entry name" value="Peptidase_S8_Asp-AS"/>
</dbReference>
<dbReference type="InterPro" id="IPR013783">
    <property type="entry name" value="Ig-like_fold"/>
</dbReference>
<dbReference type="Proteomes" id="UP001056455">
    <property type="component" value="Chromosome"/>
</dbReference>
<dbReference type="PRINTS" id="PR00723">
    <property type="entry name" value="SUBTILISIN"/>
</dbReference>
<feature type="domain" description="Peptidase S8/S53" evidence="9">
    <location>
        <begin position="240"/>
        <end position="489"/>
    </location>
</feature>
<dbReference type="InterPro" id="IPR050131">
    <property type="entry name" value="Peptidase_S8_subtilisin-like"/>
</dbReference>
<keyword evidence="11" id="KW-1185">Reference proteome</keyword>
<dbReference type="PROSITE" id="PS00136">
    <property type="entry name" value="SUBTILASE_ASP"/>
    <property type="match status" value="1"/>
</dbReference>
<evidence type="ECO:0000256" key="6">
    <source>
        <dbReference type="RuleBase" id="RU003355"/>
    </source>
</evidence>
<evidence type="ECO:0000256" key="2">
    <source>
        <dbReference type="ARBA" id="ARBA00022670"/>
    </source>
</evidence>
<evidence type="ECO:0000256" key="7">
    <source>
        <dbReference type="SAM" id="MobiDB-lite"/>
    </source>
</evidence>
<evidence type="ECO:0000256" key="3">
    <source>
        <dbReference type="ARBA" id="ARBA00022801"/>
    </source>
</evidence>
<keyword evidence="8" id="KW-0732">Signal</keyword>
<dbReference type="SUPFAM" id="SSF52743">
    <property type="entry name" value="Subtilisin-like"/>
    <property type="match status" value="1"/>
</dbReference>
<dbReference type="PANTHER" id="PTHR43806">
    <property type="entry name" value="PEPTIDASE S8"/>
    <property type="match status" value="1"/>
</dbReference>
<dbReference type="InterPro" id="IPR015500">
    <property type="entry name" value="Peptidase_S8_subtilisin-rel"/>
</dbReference>
<proteinExistence type="inferred from homology"/>
<dbReference type="InterPro" id="IPR006311">
    <property type="entry name" value="TAT_signal"/>
</dbReference>
<keyword evidence="3 5" id="KW-0378">Hydrolase</keyword>
<comment type="similarity">
    <text evidence="1 5 6">Belongs to the peptidase S8 family.</text>
</comment>
<dbReference type="Gene3D" id="3.40.50.200">
    <property type="entry name" value="Peptidase S8/S53 domain"/>
    <property type="match status" value="1"/>
</dbReference>
<dbReference type="EMBL" id="CP099489">
    <property type="protein sequence ID" value="USQ79656.1"/>
    <property type="molecule type" value="Genomic_DNA"/>
</dbReference>
<organism evidence="10 11">
    <name type="scientific">Ornithinimicrobium faecis</name>
    <dbReference type="NCBI Taxonomy" id="2934158"/>
    <lineage>
        <taxon>Bacteria</taxon>
        <taxon>Bacillati</taxon>
        <taxon>Actinomycetota</taxon>
        <taxon>Actinomycetes</taxon>
        <taxon>Micrococcales</taxon>
        <taxon>Ornithinimicrobiaceae</taxon>
        <taxon>Ornithinimicrobium</taxon>
    </lineage>
</organism>
<accession>A0ABY4YST2</accession>
<dbReference type="PROSITE" id="PS00138">
    <property type="entry name" value="SUBTILASE_SER"/>
    <property type="match status" value="1"/>
</dbReference>
<dbReference type="RefSeq" id="WP_252592760.1">
    <property type="nucleotide sequence ID" value="NZ_CP099489.1"/>
</dbReference>
<evidence type="ECO:0000259" key="9">
    <source>
        <dbReference type="Pfam" id="PF00082"/>
    </source>
</evidence>
<dbReference type="PROSITE" id="PS51892">
    <property type="entry name" value="SUBTILASE"/>
    <property type="match status" value="1"/>
</dbReference>
<evidence type="ECO:0000313" key="10">
    <source>
        <dbReference type="EMBL" id="USQ79656.1"/>
    </source>
</evidence>
<dbReference type="InterPro" id="IPR023828">
    <property type="entry name" value="Peptidase_S8_Ser-AS"/>
</dbReference>
<evidence type="ECO:0000313" key="11">
    <source>
        <dbReference type="Proteomes" id="UP001056455"/>
    </source>
</evidence>
<feature type="active site" description="Charge relay system" evidence="5">
    <location>
        <position position="249"/>
    </location>
</feature>
<evidence type="ECO:0000256" key="8">
    <source>
        <dbReference type="SAM" id="SignalP"/>
    </source>
</evidence>
<protein>
    <submittedName>
        <fullName evidence="10">S8 family serine peptidase</fullName>
    </submittedName>
</protein>
<dbReference type="PROSITE" id="PS51318">
    <property type="entry name" value="TAT"/>
    <property type="match status" value="1"/>
</dbReference>
<keyword evidence="2 5" id="KW-0645">Protease</keyword>
<dbReference type="InterPro" id="IPR000209">
    <property type="entry name" value="Peptidase_S8/S53_dom"/>
</dbReference>
<feature type="active site" description="Charge relay system" evidence="5">
    <location>
        <position position="454"/>
    </location>
</feature>
<feature type="signal peptide" evidence="8">
    <location>
        <begin position="1"/>
        <end position="19"/>
    </location>
</feature>
<keyword evidence="4 5" id="KW-0720">Serine protease</keyword>
<dbReference type="PANTHER" id="PTHR43806:SF11">
    <property type="entry name" value="CEREVISIN-RELATED"/>
    <property type="match status" value="1"/>
</dbReference>
<feature type="chain" id="PRO_5045582776" evidence="8">
    <location>
        <begin position="20"/>
        <end position="1141"/>
    </location>
</feature>
<dbReference type="Gene3D" id="2.60.40.10">
    <property type="entry name" value="Immunoglobulins"/>
    <property type="match status" value="1"/>
</dbReference>
<evidence type="ECO:0000256" key="5">
    <source>
        <dbReference type="PROSITE-ProRule" id="PRU01240"/>
    </source>
</evidence>
<feature type="active site" description="Charge relay system" evidence="5">
    <location>
        <position position="281"/>
    </location>
</feature>
<dbReference type="Pfam" id="PF00082">
    <property type="entry name" value="Peptidase_S8"/>
    <property type="match status" value="1"/>
</dbReference>
<gene>
    <name evidence="10" type="ORF">NF556_19025</name>
</gene>
<sequence length="1141" mass="119671">MPGQRPFPRLRLLTGAALAATVGLAPTGAAAPQPVAAQPEQEHQHTNRLADATVTLVTGDRVTLHATTDPDQEPEVSVVDASGAPSRGYALLEDEDGVHVIPHSVTALVPEVLDPDLFNVTRLVDLGYDDATTDRIPLLVQHESSTAMSTSLSAASGLAVDLRLDSINAVAGDLDKASSAGFLSGLSGTERDTVNRDMPQALTDAGVSQVWLDGTVESAALDHYLEQVSAPSAWDLDLDGEGITIAVLDSGVDADHPDLIGQVKAEQNFTDSPDATDRNGHGTHVASLAAGSGAGNDGQRQGTAPGAALLSGKVLGDTGEGQESWVIAGMEWAVDEGADVVNLSLSGTADSQNPVDQALEALVAESDTLFVAAAGNSGGSTGGSYSIGTPGTSPSALTVGAVTSEDRLASFSSRGPTWGTYLLKPDLVAPGVELLAARAGARGEDLYTPKSGTSMASPVVAGAAALLRQQHPDWTAQQVKARLMSTSDGTTWYTAWTYGAGRLDLAAATTGHLTTSRPSLDFGVLQWPHEGTVQDTTVITNTGAGEVSLDVTAFLEGELTAPAPEGAIAVSPASLSLGAGESAEVTVTLDRDLLAVAPWQGILSLDPADGGQGLRIPVGAYLEPESYELDLQVLDANGDPWDPSAGAGQIGVDPTIPIFNGRTGGFIRLHPDANGHVNHRIPAGEWMVLARVFTPGTSDDQGTVTITGSAALTVEEDTAYVLDARNGQPLEPASVTGHPTVPELGVPFIYSRRGDGRGYAEIVYHDPQAVLDGRIRYTPTSAVEHGTFEAITRWWLTPTAPVTGQGADAYDVLASRPTLDAGLTPTLTKQDLGDRPRVDQTFHPVGSDGSYAVAAITGMGQIGARFGFEAEVATPGEREVLLALPEDHVWIECLRPAANDFRQLCSDDLHPSTGQTWDHAFAPTLHPVLGAAWHSADSIYLSTGFSDGLHRGPLGLSTVLDSRLELQDTDGTTLGVAEGTYAYFRDQDQPGRFRLVQDLDLVPGEVSALTHAQTTWEFASRPPEDGEGHSTVPTLLDIDYGFDLEPEGTVGIRPVAMDLRVTPSTGTASAERITRIELAASSDDGDTWHELRTRRTDDTSFHSLVTPRVLRGAEHLSFRVTAVDAVGHQIEQTTIRLLTVD</sequence>
<name>A0ABY4YST2_9MICO</name>
<dbReference type="InterPro" id="IPR036852">
    <property type="entry name" value="Peptidase_S8/S53_dom_sf"/>
</dbReference>